<keyword evidence="5 9" id="KW-0460">Magnesium</keyword>
<dbReference type="Proteomes" id="UP000198694">
    <property type="component" value="Unassembled WGS sequence"/>
</dbReference>
<dbReference type="HAMAP" id="MF_00595">
    <property type="entry name" value="PEPcase_type1"/>
    <property type="match status" value="1"/>
</dbReference>
<dbReference type="NCBIfam" id="NF000584">
    <property type="entry name" value="PRK00009.1"/>
    <property type="match status" value="1"/>
</dbReference>
<dbReference type="EC" id="4.1.1.31" evidence="3 9"/>
<dbReference type="GO" id="GO:0006107">
    <property type="term" value="P:oxaloacetate metabolic process"/>
    <property type="evidence" value="ECO:0007669"/>
    <property type="project" value="UniProtKB-UniRule"/>
</dbReference>
<evidence type="ECO:0000256" key="6">
    <source>
        <dbReference type="ARBA" id="ARBA00023239"/>
    </source>
</evidence>
<evidence type="ECO:0000256" key="5">
    <source>
        <dbReference type="ARBA" id="ARBA00022842"/>
    </source>
</evidence>
<dbReference type="AlphaFoldDB" id="A0A1G9B8D3"/>
<dbReference type="GO" id="GO:0005829">
    <property type="term" value="C:cytosol"/>
    <property type="evidence" value="ECO:0007669"/>
    <property type="project" value="TreeGrafter"/>
</dbReference>
<keyword evidence="7 9" id="KW-0120">Carbon dioxide fixation</keyword>
<evidence type="ECO:0000256" key="4">
    <source>
        <dbReference type="ARBA" id="ARBA00022419"/>
    </source>
</evidence>
<comment type="subunit">
    <text evidence="9">Homotetramer.</text>
</comment>
<feature type="active site" evidence="9">
    <location>
        <position position="604"/>
    </location>
</feature>
<evidence type="ECO:0000313" key="11">
    <source>
        <dbReference type="Proteomes" id="UP000198694"/>
    </source>
</evidence>
<reference evidence="10 11" key="1">
    <citation type="submission" date="2016-10" db="EMBL/GenBank/DDBJ databases">
        <authorList>
            <person name="de Groot N.N."/>
        </authorList>
    </citation>
    <scope>NUCLEOTIDE SEQUENCE [LARGE SCALE GENOMIC DNA]</scope>
    <source>
        <strain evidence="10 11">CGMCC 1.6502</strain>
    </source>
</reference>
<dbReference type="InterPro" id="IPR022805">
    <property type="entry name" value="PEP_COase_bac/pln-type"/>
</dbReference>
<comment type="cofactor">
    <cofactor evidence="9">
        <name>Mg(2+)</name>
        <dbReference type="ChEBI" id="CHEBI:18420"/>
    </cofactor>
</comment>
<dbReference type="PANTHER" id="PTHR30523">
    <property type="entry name" value="PHOSPHOENOLPYRUVATE CARBOXYLASE"/>
    <property type="match status" value="1"/>
</dbReference>
<dbReference type="GO" id="GO:0006099">
    <property type="term" value="P:tricarboxylic acid cycle"/>
    <property type="evidence" value="ECO:0007669"/>
    <property type="project" value="InterPro"/>
</dbReference>
<dbReference type="GO" id="GO:0008964">
    <property type="term" value="F:phosphoenolpyruvate carboxylase activity"/>
    <property type="evidence" value="ECO:0007669"/>
    <property type="project" value="UniProtKB-UniRule"/>
</dbReference>
<sequence length="947" mass="108851">MIFSFIHYRIVVTDIIEINSHREGETLQTLEKERDSSMSLRRDVKFLGNILGEILLHHGGPELLDTVENIRVTTKKLRKEYDVETYKELKETINNLHEPLRQQVIRAFSVYFHLINAAEQNHRIRRRREYQLQDDNIAQPGSIESAIISLKDKQVDEQTIQKVLDELSLELIITAHPTEATKHSVLEIQKQIASILLQLEQSRLTKKERKELEENLINEVTILWQTDELRHRKPTVMDEVRNGLYYFDQTFFDVLPEVHQELEEQLKENFSCKNWKVPNFLHFGSWIGGDRDGNPNVTPEITWKTLHKQRDLAIKKYKEIIVQLMKRFSHSRNRVAVSEELIESVTAEEEKYLDKDKRWAIEAEVYRRKFAVMLNRLDHTGESEIGYATAEELLGDLKLIEASVNAHQPIEREWKALSKLIRQVQLFGFHLASLDIRNHSGEHESAITEILKKVHITEDYASLTEEEKVKILESVLNDPRPLLLLNEDYSKETQEMLNVFQMIKDAHDEFGRKSITVYLVSMTQSASDLLEVLVLAKEAGIYRLHADGTVETHLNVAPLLETVDDLIAGPKIMETLFRMDCYRDHLSKHEDRQEIMLGYSDGSKDGGTLTANWRLYRAQQEIHDVAKKFNLGLKFFHGRGGSLGRGGGPLNRSILSQPPETLGDGVKITEQGEVLSSRYLLEDIAYRSLEQATSTLFESTIDNTRGVGGGNSVEEEDWRTIMEDISAVSLKKYQSLVFGDKDFLTYFQQATPLNELGALNIGSRPMSRKNRNRFEDLRAIPWVFAWTQSRQLLPAWYAAGTGLNSFASQSSDNLQKLQDMYQKWPFFRSTIDNLQMALMKADITTAKEYAALVEDEQMADRIFGNIVEEYVTTREVLLKITGNSELLDNTPNLQESVHRRNPYVDPLNLLQVNLIKELREQENPDDGLLIEALLTISGIAAGLRNTG</sequence>
<dbReference type="GO" id="GO:0000287">
    <property type="term" value="F:magnesium ion binding"/>
    <property type="evidence" value="ECO:0007669"/>
    <property type="project" value="UniProtKB-UniRule"/>
</dbReference>
<evidence type="ECO:0000256" key="2">
    <source>
        <dbReference type="ARBA" id="ARBA00008346"/>
    </source>
</evidence>
<comment type="catalytic activity">
    <reaction evidence="8 9">
        <text>oxaloacetate + phosphate = phosphoenolpyruvate + hydrogencarbonate</text>
        <dbReference type="Rhea" id="RHEA:28370"/>
        <dbReference type="ChEBI" id="CHEBI:16452"/>
        <dbReference type="ChEBI" id="CHEBI:17544"/>
        <dbReference type="ChEBI" id="CHEBI:43474"/>
        <dbReference type="ChEBI" id="CHEBI:58702"/>
        <dbReference type="EC" id="4.1.1.31"/>
    </reaction>
</comment>
<dbReference type="SUPFAM" id="SSF51621">
    <property type="entry name" value="Phosphoenolpyruvate/pyruvate domain"/>
    <property type="match status" value="1"/>
</dbReference>
<dbReference type="EMBL" id="FNFL01000005">
    <property type="protein sequence ID" value="SDK35826.1"/>
    <property type="molecule type" value="Genomic_DNA"/>
</dbReference>
<name>A0A1G9B8D3_9BACI</name>
<dbReference type="STRING" id="407036.SAMN05216243_2874"/>
<accession>A0A1G9B8D3</accession>
<evidence type="ECO:0000256" key="8">
    <source>
        <dbReference type="ARBA" id="ARBA00048995"/>
    </source>
</evidence>
<dbReference type="Pfam" id="PF00311">
    <property type="entry name" value="PEPcase"/>
    <property type="match status" value="1"/>
</dbReference>
<proteinExistence type="inferred from homology"/>
<protein>
    <recommendedName>
        <fullName evidence="4 9">Phosphoenolpyruvate carboxylase</fullName>
        <shortName evidence="9">PEPC</shortName>
        <shortName evidence="9">PEPCase</shortName>
        <ecNumber evidence="3 9">4.1.1.31</ecNumber>
    </recommendedName>
</protein>
<dbReference type="GO" id="GO:0015977">
    <property type="term" value="P:carbon fixation"/>
    <property type="evidence" value="ECO:0007669"/>
    <property type="project" value="UniProtKB-UniRule"/>
</dbReference>
<keyword evidence="10" id="KW-0670">Pyruvate</keyword>
<dbReference type="InterPro" id="IPR021135">
    <property type="entry name" value="PEP_COase"/>
</dbReference>
<dbReference type="PANTHER" id="PTHR30523:SF6">
    <property type="entry name" value="PHOSPHOENOLPYRUVATE CARBOXYLASE"/>
    <property type="match status" value="1"/>
</dbReference>
<keyword evidence="6 9" id="KW-0456">Lyase</keyword>
<feature type="active site" evidence="9">
    <location>
        <position position="176"/>
    </location>
</feature>
<evidence type="ECO:0000256" key="9">
    <source>
        <dbReference type="HAMAP-Rule" id="MF_00595"/>
    </source>
</evidence>
<comment type="similarity">
    <text evidence="2 9">Belongs to the PEPCase type 1 family.</text>
</comment>
<keyword evidence="11" id="KW-1185">Reference proteome</keyword>
<comment type="function">
    <text evidence="1 9">Forms oxaloacetate, a four-carbon dicarboxylic acid source for the tricarboxylic acid cycle.</text>
</comment>
<evidence type="ECO:0000256" key="1">
    <source>
        <dbReference type="ARBA" id="ARBA00003670"/>
    </source>
</evidence>
<dbReference type="PRINTS" id="PR00150">
    <property type="entry name" value="PEPCARBXLASE"/>
</dbReference>
<evidence type="ECO:0000256" key="3">
    <source>
        <dbReference type="ARBA" id="ARBA00012305"/>
    </source>
</evidence>
<dbReference type="Gene3D" id="1.20.1440.90">
    <property type="entry name" value="Phosphoenolpyruvate/pyruvate domain"/>
    <property type="match status" value="1"/>
</dbReference>
<evidence type="ECO:0000256" key="7">
    <source>
        <dbReference type="ARBA" id="ARBA00023300"/>
    </source>
</evidence>
<gene>
    <name evidence="9" type="primary">ppc</name>
    <name evidence="10" type="ORF">SAMN05216243_2874</name>
</gene>
<dbReference type="InterPro" id="IPR015813">
    <property type="entry name" value="Pyrv/PenolPyrv_kinase-like_dom"/>
</dbReference>
<organism evidence="10 11">
    <name type="scientific">Sediminibacillus albus</name>
    <dbReference type="NCBI Taxonomy" id="407036"/>
    <lineage>
        <taxon>Bacteria</taxon>
        <taxon>Bacillati</taxon>
        <taxon>Bacillota</taxon>
        <taxon>Bacilli</taxon>
        <taxon>Bacillales</taxon>
        <taxon>Bacillaceae</taxon>
        <taxon>Sediminibacillus</taxon>
    </lineage>
</organism>
<evidence type="ECO:0000313" key="10">
    <source>
        <dbReference type="EMBL" id="SDK35826.1"/>
    </source>
</evidence>